<protein>
    <recommendedName>
        <fullName evidence="4">Calcium-binding protein</fullName>
    </recommendedName>
</protein>
<proteinExistence type="predicted"/>
<dbReference type="EMBL" id="JBITDC010000006">
    <property type="protein sequence ID" value="MFI5676586.1"/>
    <property type="molecule type" value="Genomic_DNA"/>
</dbReference>
<feature type="chain" id="PRO_5047188784" description="Calcium-binding protein" evidence="1">
    <location>
        <begin position="30"/>
        <end position="281"/>
    </location>
</feature>
<keyword evidence="1" id="KW-0732">Signal</keyword>
<feature type="signal peptide" evidence="1">
    <location>
        <begin position="1"/>
        <end position="29"/>
    </location>
</feature>
<evidence type="ECO:0000313" key="3">
    <source>
        <dbReference type="Proteomes" id="UP001612415"/>
    </source>
</evidence>
<evidence type="ECO:0008006" key="4">
    <source>
        <dbReference type="Google" id="ProtNLM"/>
    </source>
</evidence>
<organism evidence="2 3">
    <name type="scientific">Streptomyces cellulosae</name>
    <dbReference type="NCBI Taxonomy" id="1968"/>
    <lineage>
        <taxon>Bacteria</taxon>
        <taxon>Bacillati</taxon>
        <taxon>Actinomycetota</taxon>
        <taxon>Actinomycetes</taxon>
        <taxon>Kitasatosporales</taxon>
        <taxon>Streptomycetaceae</taxon>
        <taxon>Streptomyces</taxon>
    </lineage>
</organism>
<evidence type="ECO:0000256" key="1">
    <source>
        <dbReference type="SAM" id="SignalP"/>
    </source>
</evidence>
<sequence length="281" mass="29386">MRTRAKMAAVSAVTGALALTALAVPAAQAADSGTPYTLDVSFSNFKIASAIKVGTTNVVSARVTYTLTHGKDVDITADDFFTDAFIYRGSFDDPANESYDDEDSTCTVTSSTTANCTGSVDIHPADDGALANADAGTWHGAAEAIAFNGQDPSSSSIDYSKVGYKDQGPLATTLVQRNSALTVNAGPEPVTKGKTITSTGKLSRANWEDHKYHGYTGQPVKLQFRKAGTSTYTTVKTVTSDSYGNVKATATASSDGYWRFSFAGTSTTPAVNAAGDYVDVR</sequence>
<gene>
    <name evidence="2" type="ORF">ACIA8P_18215</name>
</gene>
<accession>A0ABW7Y2J2</accession>
<dbReference type="RefSeq" id="WP_398657309.1">
    <property type="nucleotide sequence ID" value="NZ_JBITDC010000006.1"/>
</dbReference>
<name>A0ABW7Y2J2_STRCE</name>
<comment type="caution">
    <text evidence="2">The sequence shown here is derived from an EMBL/GenBank/DDBJ whole genome shotgun (WGS) entry which is preliminary data.</text>
</comment>
<keyword evidence="3" id="KW-1185">Reference proteome</keyword>
<reference evidence="2 3" key="1">
    <citation type="submission" date="2024-10" db="EMBL/GenBank/DDBJ databases">
        <title>The Natural Products Discovery Center: Release of the First 8490 Sequenced Strains for Exploring Actinobacteria Biosynthetic Diversity.</title>
        <authorList>
            <person name="Kalkreuter E."/>
            <person name="Kautsar S.A."/>
            <person name="Yang D."/>
            <person name="Bader C.D."/>
            <person name="Teijaro C.N."/>
            <person name="Fluegel L."/>
            <person name="Davis C.M."/>
            <person name="Simpson J.R."/>
            <person name="Lauterbach L."/>
            <person name="Steele A.D."/>
            <person name="Gui C."/>
            <person name="Meng S."/>
            <person name="Li G."/>
            <person name="Viehrig K."/>
            <person name="Ye F."/>
            <person name="Su P."/>
            <person name="Kiefer A.F."/>
            <person name="Nichols A."/>
            <person name="Cepeda A.J."/>
            <person name="Yan W."/>
            <person name="Fan B."/>
            <person name="Jiang Y."/>
            <person name="Adhikari A."/>
            <person name="Zheng C.-J."/>
            <person name="Schuster L."/>
            <person name="Cowan T.M."/>
            <person name="Smanski M.J."/>
            <person name="Chevrette M.G."/>
            <person name="De Carvalho L.P.S."/>
            <person name="Shen B."/>
        </authorList>
    </citation>
    <scope>NUCLEOTIDE SEQUENCE [LARGE SCALE GENOMIC DNA]</scope>
    <source>
        <strain evidence="2 3">NPDC051599</strain>
    </source>
</reference>
<evidence type="ECO:0000313" key="2">
    <source>
        <dbReference type="EMBL" id="MFI5676586.1"/>
    </source>
</evidence>
<dbReference type="Proteomes" id="UP001612415">
    <property type="component" value="Unassembled WGS sequence"/>
</dbReference>